<dbReference type="AlphaFoldDB" id="A0A367F492"/>
<organism evidence="1 2">
    <name type="scientific">Sphaerisporangium album</name>
    <dbReference type="NCBI Taxonomy" id="509200"/>
    <lineage>
        <taxon>Bacteria</taxon>
        <taxon>Bacillati</taxon>
        <taxon>Actinomycetota</taxon>
        <taxon>Actinomycetes</taxon>
        <taxon>Streptosporangiales</taxon>
        <taxon>Streptosporangiaceae</taxon>
        <taxon>Sphaerisporangium</taxon>
    </lineage>
</organism>
<dbReference type="OrthoDB" id="3483344at2"/>
<dbReference type="EMBL" id="QOIL01000023">
    <property type="protein sequence ID" value="RCG25091.1"/>
    <property type="molecule type" value="Genomic_DNA"/>
</dbReference>
<protein>
    <submittedName>
        <fullName evidence="1">Uncharacterized protein</fullName>
    </submittedName>
</protein>
<dbReference type="Proteomes" id="UP000253094">
    <property type="component" value="Unassembled WGS sequence"/>
</dbReference>
<gene>
    <name evidence="1" type="ORF">DQ384_32380</name>
</gene>
<evidence type="ECO:0000313" key="1">
    <source>
        <dbReference type="EMBL" id="RCG25091.1"/>
    </source>
</evidence>
<name>A0A367F492_9ACTN</name>
<accession>A0A367F492</accession>
<evidence type="ECO:0000313" key="2">
    <source>
        <dbReference type="Proteomes" id="UP000253094"/>
    </source>
</evidence>
<sequence>MRSRAAGPPGHVSERLSHEFVTVPAETVDRCVEDVWACAAHLGVDVTTAVVERIARERLLAVAGSAPLVAPRG</sequence>
<keyword evidence="2" id="KW-1185">Reference proteome</keyword>
<reference evidence="1 2" key="1">
    <citation type="submission" date="2018-06" db="EMBL/GenBank/DDBJ databases">
        <title>Sphaerisporangium craniellae sp. nov., isolated from a marine sponge in the South China Sea.</title>
        <authorList>
            <person name="Li L."/>
        </authorList>
    </citation>
    <scope>NUCLEOTIDE SEQUENCE [LARGE SCALE GENOMIC DNA]</scope>
    <source>
        <strain evidence="1 2">CCTCC AA 208026</strain>
    </source>
</reference>
<comment type="caution">
    <text evidence="1">The sequence shown here is derived from an EMBL/GenBank/DDBJ whole genome shotgun (WGS) entry which is preliminary data.</text>
</comment>
<proteinExistence type="predicted"/>